<accession>A0A2P6VC87</accession>
<dbReference type="AlphaFoldDB" id="A0A2P6VC87"/>
<feature type="compositionally biased region" description="Pro residues" evidence="1">
    <location>
        <begin position="212"/>
        <end position="229"/>
    </location>
</feature>
<keyword evidence="2" id="KW-0732">Signal</keyword>
<dbReference type="STRING" id="554055.A0A2P6VC87"/>
<comment type="caution">
    <text evidence="3">The sequence shown here is derived from an EMBL/GenBank/DDBJ whole genome shotgun (WGS) entry which is preliminary data.</text>
</comment>
<name>A0A2P6VC87_9CHLO</name>
<organism evidence="3 4">
    <name type="scientific">Micractinium conductrix</name>
    <dbReference type="NCBI Taxonomy" id="554055"/>
    <lineage>
        <taxon>Eukaryota</taxon>
        <taxon>Viridiplantae</taxon>
        <taxon>Chlorophyta</taxon>
        <taxon>core chlorophytes</taxon>
        <taxon>Trebouxiophyceae</taxon>
        <taxon>Chlorellales</taxon>
        <taxon>Chlorellaceae</taxon>
        <taxon>Chlorella clade</taxon>
        <taxon>Micractinium</taxon>
    </lineage>
</organism>
<evidence type="ECO:0000313" key="4">
    <source>
        <dbReference type="Proteomes" id="UP000239649"/>
    </source>
</evidence>
<reference evidence="3 4" key="1">
    <citation type="journal article" date="2018" name="Plant J.">
        <title>Genome sequences of Chlorella sorokiniana UTEX 1602 and Micractinium conductrix SAG 241.80: implications to maltose excretion by a green alga.</title>
        <authorList>
            <person name="Arriola M.B."/>
            <person name="Velmurugan N."/>
            <person name="Zhang Y."/>
            <person name="Plunkett M.H."/>
            <person name="Hondzo H."/>
            <person name="Barney B.M."/>
        </authorList>
    </citation>
    <scope>NUCLEOTIDE SEQUENCE [LARGE SCALE GENOMIC DNA]</scope>
    <source>
        <strain evidence="3 4">SAG 241.80</strain>
    </source>
</reference>
<keyword evidence="4" id="KW-1185">Reference proteome</keyword>
<protein>
    <submittedName>
        <fullName evidence="3">Ankyrin repeat</fullName>
    </submittedName>
</protein>
<feature type="chain" id="PRO_5015116593" evidence="2">
    <location>
        <begin position="23"/>
        <end position="585"/>
    </location>
</feature>
<evidence type="ECO:0000256" key="1">
    <source>
        <dbReference type="SAM" id="MobiDB-lite"/>
    </source>
</evidence>
<proteinExistence type="predicted"/>
<feature type="region of interest" description="Disordered" evidence="1">
    <location>
        <begin position="209"/>
        <end position="229"/>
    </location>
</feature>
<dbReference type="PROSITE" id="PS51257">
    <property type="entry name" value="PROKAR_LIPOPROTEIN"/>
    <property type="match status" value="1"/>
</dbReference>
<dbReference type="EMBL" id="LHPF02000013">
    <property type="protein sequence ID" value="PSC71698.1"/>
    <property type="molecule type" value="Genomic_DNA"/>
</dbReference>
<gene>
    <name evidence="3" type="ORF">C2E20_4938</name>
</gene>
<dbReference type="OrthoDB" id="514069at2759"/>
<sequence>MRAPSTLALLACLAMACHGAAAAAAGCAAEKHCVGLACGSSYAATAASFPYTVDYITTGSVDTTTFHFKVCSTACDPSSPTCQPLKAFRLRLANAVLAKPSDFIEGPTEGSIAATCADGGAGWWLRGAELGYLAETPVSAECEKFEVTVFNQPGGEVPMLLSELCQQGVQIVRPDGTVAFDQAAEGASCLYTLELADGTAGVAALAKAGAVKPPPTPSPSPRLPPPSLRPTPYYYGSSARRLQQAPFVRSLLAATYYYGSRHLKAAFPASDEPLAFATRRLMEASVVPLPARLAARLPSHLAAPGRTLAGYGYYGSAGHRRSLMSVGPASRQLSSYGYYGSGGHRRSLMSVGTAGRQLSSYGYYGSGGHRRSLMSVGIAGRQLSSYSYYGSGGHRRSLMSVGTAGRQLSSYGYYGSGGHRRSLMSVGTAGRQLSSYGYYGSGGHRRSLMSVGIAGRQLSSYGYYGSGGHRRSLMSVGTAGRQLSSYSYYGSGGHRRSLMSVGTAGRQLSSYSYYGSGGHRRSLMSVGIAGRQLSSYGYYGSGGHRRSLMSLSSYGGYYGQRRLLQAGTFIGARRLTSYGGYYGSR</sequence>
<dbReference type="Proteomes" id="UP000239649">
    <property type="component" value="Unassembled WGS sequence"/>
</dbReference>
<feature type="signal peptide" evidence="2">
    <location>
        <begin position="1"/>
        <end position="22"/>
    </location>
</feature>
<evidence type="ECO:0000313" key="3">
    <source>
        <dbReference type="EMBL" id="PSC71698.1"/>
    </source>
</evidence>
<evidence type="ECO:0000256" key="2">
    <source>
        <dbReference type="SAM" id="SignalP"/>
    </source>
</evidence>